<accession>A0A0X8JHA1</accession>
<dbReference type="AlphaFoldDB" id="A0A0X8JHA1"/>
<reference evidence="2" key="1">
    <citation type="submission" date="2016-02" db="EMBL/GenBank/DDBJ databases">
        <authorList>
            <person name="Holder M.E."/>
            <person name="Ajami N.J."/>
            <person name="Petrosino J.F."/>
        </authorList>
    </citation>
    <scope>NUCLEOTIDE SEQUENCE [LARGE SCALE GENOMIC DNA]</scope>
    <source>
        <strain evidence="2">CCUG 45958</strain>
    </source>
</reference>
<dbReference type="SUPFAM" id="SSF51735">
    <property type="entry name" value="NAD(P)-binding Rossmann-fold domains"/>
    <property type="match status" value="1"/>
</dbReference>
<keyword evidence="2" id="KW-1185">Reference proteome</keyword>
<name>A0A0X8JHA1_9BACT</name>
<dbReference type="EMBL" id="CP014229">
    <property type="protein sequence ID" value="AMD88810.1"/>
    <property type="molecule type" value="Genomic_DNA"/>
</dbReference>
<protein>
    <submittedName>
        <fullName evidence="1">Aromatic ring-opening dioxygenase LigA</fullName>
    </submittedName>
</protein>
<keyword evidence="1" id="KW-0223">Dioxygenase</keyword>
<proteinExistence type="predicted"/>
<gene>
    <name evidence="1" type="ORF">AXF13_01030</name>
</gene>
<evidence type="ECO:0000313" key="1">
    <source>
        <dbReference type="EMBL" id="AMD88810.1"/>
    </source>
</evidence>
<dbReference type="STRING" id="44742.AXF13_01030"/>
<dbReference type="Gene3D" id="3.40.50.720">
    <property type="entry name" value="NAD(P)-binding Rossmann-like Domain"/>
    <property type="match status" value="1"/>
</dbReference>
<sequence>MDKTLMILGLGGVGTYAAHLAGRLPGVRVAVGDIRADHARRVANSLIADSYFLQEYRRFPDVAGFGIDMLDTEAIAEALERYRPDVIFNATTLLSWWHLHRLPHDLARRIYYGAPEGSGLRPWAPGHGVLLYNLMKTVKQVLPGAHVVNVSGPDYLHEILGKVGLAPTVGVGNVSLFEPMLKAVVAEKRGTRPEAVDITLVGHHCMCMQIFQEGALAPGIPYYLKVEENKRDITAELDVDKDLWARVPERMPLLSEVNQQCVAASAMQVIKAMLYDAGALLHAPGPEGLPAGCPVWVDAAGARAVTPPDLSREGMLEIMYGANRCEGFEPTGADGAARATEHCIRVVEEVFGINWRYKEFRPDTMLEAFREITDAFAALLERKGIATY</sequence>
<dbReference type="InterPro" id="IPR036291">
    <property type="entry name" value="NAD(P)-bd_dom_sf"/>
</dbReference>
<dbReference type="KEGG" id="dfi:AXF13_01030"/>
<evidence type="ECO:0000313" key="2">
    <source>
        <dbReference type="Proteomes" id="UP000069241"/>
    </source>
</evidence>
<dbReference type="RefSeq" id="WP_062251305.1">
    <property type="nucleotide sequence ID" value="NZ_CP014229.1"/>
</dbReference>
<keyword evidence="1" id="KW-0560">Oxidoreductase</keyword>
<dbReference type="GO" id="GO:0051213">
    <property type="term" value="F:dioxygenase activity"/>
    <property type="evidence" value="ECO:0007669"/>
    <property type="project" value="UniProtKB-KW"/>
</dbReference>
<dbReference type="Proteomes" id="UP000069241">
    <property type="component" value="Chromosome"/>
</dbReference>
<organism evidence="1 2">
    <name type="scientific">Desulfovibrio fairfieldensis</name>
    <dbReference type="NCBI Taxonomy" id="44742"/>
    <lineage>
        <taxon>Bacteria</taxon>
        <taxon>Pseudomonadati</taxon>
        <taxon>Thermodesulfobacteriota</taxon>
        <taxon>Desulfovibrionia</taxon>
        <taxon>Desulfovibrionales</taxon>
        <taxon>Desulfovibrionaceae</taxon>
        <taxon>Desulfovibrio</taxon>
    </lineage>
</organism>